<evidence type="ECO:0000256" key="3">
    <source>
        <dbReference type="ARBA" id="ARBA00023125"/>
    </source>
</evidence>
<dbReference type="SUPFAM" id="SSF46785">
    <property type="entry name" value="Winged helix' DNA-binding domain"/>
    <property type="match status" value="1"/>
</dbReference>
<dbReference type="InterPro" id="IPR036390">
    <property type="entry name" value="WH_DNA-bd_sf"/>
</dbReference>
<evidence type="ECO:0000256" key="1">
    <source>
        <dbReference type="ARBA" id="ARBA00009437"/>
    </source>
</evidence>
<keyword evidence="3" id="KW-0238">DNA-binding</keyword>
<dbReference type="SUPFAM" id="SSF53850">
    <property type="entry name" value="Periplasmic binding protein-like II"/>
    <property type="match status" value="1"/>
</dbReference>
<proteinExistence type="inferred from homology"/>
<dbReference type="GO" id="GO:0003700">
    <property type="term" value="F:DNA-binding transcription factor activity"/>
    <property type="evidence" value="ECO:0007669"/>
    <property type="project" value="InterPro"/>
</dbReference>
<dbReference type="EMBL" id="CP132914">
    <property type="protein sequence ID" value="WMB74749.1"/>
    <property type="molecule type" value="Genomic_DNA"/>
</dbReference>
<dbReference type="GO" id="GO:0003677">
    <property type="term" value="F:DNA binding"/>
    <property type="evidence" value="ECO:0007669"/>
    <property type="project" value="UniProtKB-KW"/>
</dbReference>
<evidence type="ECO:0000256" key="4">
    <source>
        <dbReference type="ARBA" id="ARBA00023163"/>
    </source>
</evidence>
<feature type="domain" description="HTH lysR-type" evidence="5">
    <location>
        <begin position="2"/>
        <end position="58"/>
    </location>
</feature>
<accession>A0AA50KH11</accession>
<dbReference type="InterPro" id="IPR050176">
    <property type="entry name" value="LTTR"/>
</dbReference>
<dbReference type="Pfam" id="PF00126">
    <property type="entry name" value="HTH_1"/>
    <property type="match status" value="1"/>
</dbReference>
<dbReference type="PANTHER" id="PTHR30579">
    <property type="entry name" value="TRANSCRIPTIONAL REGULATOR"/>
    <property type="match status" value="1"/>
</dbReference>
<dbReference type="InterPro" id="IPR036388">
    <property type="entry name" value="WH-like_DNA-bd_sf"/>
</dbReference>
<evidence type="ECO:0000256" key="2">
    <source>
        <dbReference type="ARBA" id="ARBA00023015"/>
    </source>
</evidence>
<dbReference type="CDD" id="cd08428">
    <property type="entry name" value="PBP2_IciA_ArgP"/>
    <property type="match status" value="1"/>
</dbReference>
<comment type="similarity">
    <text evidence="1">Belongs to the LysR transcriptional regulatory family.</text>
</comment>
<dbReference type="GeneID" id="301339358"/>
<dbReference type="NCBIfam" id="NF009888">
    <property type="entry name" value="PRK13348.1"/>
    <property type="match status" value="1"/>
</dbReference>
<dbReference type="Gene3D" id="1.10.10.10">
    <property type="entry name" value="Winged helix-like DNA-binding domain superfamily/Winged helix DNA-binding domain"/>
    <property type="match status" value="1"/>
</dbReference>
<name>A0AA50KH11_9GAMM</name>
<organism evidence="6">
    <name type="scientific">Shewanella oncorhynchi</name>
    <dbReference type="NCBI Taxonomy" id="2726434"/>
    <lineage>
        <taxon>Bacteria</taxon>
        <taxon>Pseudomonadati</taxon>
        <taxon>Pseudomonadota</taxon>
        <taxon>Gammaproteobacteria</taxon>
        <taxon>Alteromonadales</taxon>
        <taxon>Shewanellaceae</taxon>
        <taxon>Shewanella</taxon>
    </lineage>
</organism>
<dbReference type="NCBIfam" id="TIGR03298">
    <property type="entry name" value="argP"/>
    <property type="match status" value="1"/>
</dbReference>
<dbReference type="PRINTS" id="PR00039">
    <property type="entry name" value="HTHLYSR"/>
</dbReference>
<evidence type="ECO:0000313" key="6">
    <source>
        <dbReference type="EMBL" id="WMB74749.1"/>
    </source>
</evidence>
<evidence type="ECO:0000259" key="5">
    <source>
        <dbReference type="PROSITE" id="PS50931"/>
    </source>
</evidence>
<reference evidence="6" key="1">
    <citation type="submission" date="2023-08" db="EMBL/GenBank/DDBJ databases">
        <title>Complete genome sequence of Shewanella oncorhynchi Z-P2, a siderophore putrebactin-producing bacterium.</title>
        <authorList>
            <person name="Zhang Y."/>
        </authorList>
    </citation>
    <scope>NUCLEOTIDE SEQUENCE</scope>
    <source>
        <strain evidence="6">Z-P2</strain>
    </source>
</reference>
<keyword evidence="2" id="KW-0805">Transcription regulation</keyword>
<dbReference type="PROSITE" id="PS50931">
    <property type="entry name" value="HTH_LYSR"/>
    <property type="match status" value="1"/>
</dbReference>
<sequence>MLEYANLKALAVVVSEGGFDRAAKVLHITQSAVSQRIRQLEEKVGQSLLIRSNPVVATPTGKRLLRHYSQVQLLESELRAEMDADDPNHPTTVRIAVNADSLATWFLPALAGMFSRHAWLLELIVDDESYTHHLLKNGEAVGCVTTTEVPMAGCSSEFLGTMEYLCVATPEFAARHFGEPSDTQSLSNTQLFNGISQAQLAKAPAVVFSTKDKLHEKFLAQYFNMTPGQWWQHTIPSSESFLEAINLSLGYGLVGHLQAKPLIDKGILIEITPERRMRVPLFWQHWNIKAKQTTLVYRALAATAQHNLLQA</sequence>
<keyword evidence="4" id="KW-0804">Transcription</keyword>
<protein>
    <submittedName>
        <fullName evidence="6">LysR family transcriptional regulator ArgP</fullName>
    </submittedName>
</protein>
<dbReference type="InterPro" id="IPR000847">
    <property type="entry name" value="LysR_HTH_N"/>
</dbReference>
<dbReference type="Gene3D" id="3.40.190.290">
    <property type="match status" value="1"/>
</dbReference>
<dbReference type="NCBIfam" id="NF002964">
    <property type="entry name" value="PRK03635.1"/>
    <property type="match status" value="1"/>
</dbReference>
<dbReference type="AlphaFoldDB" id="A0AA50KH11"/>
<dbReference type="InterPro" id="IPR017685">
    <property type="entry name" value="ArgP"/>
</dbReference>
<dbReference type="KEGG" id="sog:RA178_09205"/>
<gene>
    <name evidence="6" type="ORF">RA178_09205</name>
</gene>
<dbReference type="Proteomes" id="UP001236800">
    <property type="component" value="Chromosome"/>
</dbReference>
<dbReference type="PANTHER" id="PTHR30579:SF2">
    <property type="entry name" value="HTH-TYPE TRANSCRIPTIONAL REGULATOR ARGP"/>
    <property type="match status" value="1"/>
</dbReference>
<dbReference type="RefSeq" id="WP_263265453.1">
    <property type="nucleotide sequence ID" value="NZ_CP132914.1"/>
</dbReference>